<protein>
    <recommendedName>
        <fullName evidence="1">N-acetyltransferase domain-containing protein</fullName>
    </recommendedName>
</protein>
<evidence type="ECO:0000259" key="1">
    <source>
        <dbReference type="PROSITE" id="PS51186"/>
    </source>
</evidence>
<organism evidence="2">
    <name type="scientific">marine metagenome</name>
    <dbReference type="NCBI Taxonomy" id="408172"/>
    <lineage>
        <taxon>unclassified sequences</taxon>
        <taxon>metagenomes</taxon>
        <taxon>ecological metagenomes</taxon>
    </lineage>
</organism>
<feature type="domain" description="N-acetyltransferase" evidence="1">
    <location>
        <begin position="3"/>
        <end position="168"/>
    </location>
</feature>
<evidence type="ECO:0000313" key="2">
    <source>
        <dbReference type="EMBL" id="SVE16907.1"/>
    </source>
</evidence>
<dbReference type="GO" id="GO:0016747">
    <property type="term" value="F:acyltransferase activity, transferring groups other than amino-acyl groups"/>
    <property type="evidence" value="ECO:0007669"/>
    <property type="project" value="InterPro"/>
</dbReference>
<dbReference type="InterPro" id="IPR016181">
    <property type="entry name" value="Acyl_CoA_acyltransferase"/>
</dbReference>
<proteinExistence type="predicted"/>
<name>A0A383B9U6_9ZZZZ</name>
<dbReference type="PANTHER" id="PTHR43305">
    <property type="entry name" value="FAMILY N-ACETYLTRANSFERASE, PUTATIVE (AFU_ORTHOLOGUE AFUA_2G01380)-RELATED"/>
    <property type="match status" value="1"/>
</dbReference>
<accession>A0A383B9U6</accession>
<gene>
    <name evidence="2" type="ORF">METZ01_LOCUS469761</name>
</gene>
<sequence length="168" mass="19745">MDIQIFQYKESHLGAIRLILTEYMKFIANEIIKPPWQFNVDIEHEVDFTMNNLDKFAEPDGRLLLVEVDGEIAGTISLRKIRRDCGEIKRMYIKPEFRGKKLGNLMIEKVISISEENGFSKLFLDTSLFMSSAVSLYKKFGFKETDSYPECIVPKELWDKWIFMMKEL</sequence>
<dbReference type="CDD" id="cd04301">
    <property type="entry name" value="NAT_SF"/>
    <property type="match status" value="1"/>
</dbReference>
<dbReference type="PROSITE" id="PS51186">
    <property type="entry name" value="GNAT"/>
    <property type="match status" value="1"/>
</dbReference>
<dbReference type="EMBL" id="UINC01198790">
    <property type="protein sequence ID" value="SVE16907.1"/>
    <property type="molecule type" value="Genomic_DNA"/>
</dbReference>
<dbReference type="InterPro" id="IPR052777">
    <property type="entry name" value="Acetyltransferase_Enz"/>
</dbReference>
<dbReference type="SUPFAM" id="SSF55729">
    <property type="entry name" value="Acyl-CoA N-acyltransferases (Nat)"/>
    <property type="match status" value="1"/>
</dbReference>
<dbReference type="PANTHER" id="PTHR43305:SF1">
    <property type="entry name" value="FAMILY N-ACETYLTRANSFERASE, PUTATIVE (AFU_ORTHOLOGUE AFUA_2G01380)-RELATED"/>
    <property type="match status" value="1"/>
</dbReference>
<dbReference type="Pfam" id="PF00583">
    <property type="entry name" value="Acetyltransf_1"/>
    <property type="match status" value="1"/>
</dbReference>
<dbReference type="AlphaFoldDB" id="A0A383B9U6"/>
<dbReference type="InterPro" id="IPR000182">
    <property type="entry name" value="GNAT_dom"/>
</dbReference>
<dbReference type="Gene3D" id="3.40.630.30">
    <property type="match status" value="1"/>
</dbReference>
<reference evidence="2" key="1">
    <citation type="submission" date="2018-05" db="EMBL/GenBank/DDBJ databases">
        <authorList>
            <person name="Lanie J.A."/>
            <person name="Ng W.-L."/>
            <person name="Kazmierczak K.M."/>
            <person name="Andrzejewski T.M."/>
            <person name="Davidsen T.M."/>
            <person name="Wayne K.J."/>
            <person name="Tettelin H."/>
            <person name="Glass J.I."/>
            <person name="Rusch D."/>
            <person name="Podicherti R."/>
            <person name="Tsui H.-C.T."/>
            <person name="Winkler M.E."/>
        </authorList>
    </citation>
    <scope>NUCLEOTIDE SEQUENCE</scope>
</reference>